<dbReference type="PANTHER" id="PTHR11802:SF369">
    <property type="entry name" value="BNAC02G06770D PROTEIN"/>
    <property type="match status" value="1"/>
</dbReference>
<proteinExistence type="inferred from homology"/>
<dbReference type="SUPFAM" id="SSF53474">
    <property type="entry name" value="alpha/beta-Hydrolases"/>
    <property type="match status" value="1"/>
</dbReference>
<comment type="similarity">
    <text evidence="1">Belongs to the peptidase S10 family.</text>
</comment>
<accession>M4CB62</accession>
<organism evidence="3 4">
    <name type="scientific">Brassica campestris</name>
    <name type="common">Field mustard</name>
    <dbReference type="NCBI Taxonomy" id="3711"/>
    <lineage>
        <taxon>Eukaryota</taxon>
        <taxon>Viridiplantae</taxon>
        <taxon>Streptophyta</taxon>
        <taxon>Embryophyta</taxon>
        <taxon>Tracheophyta</taxon>
        <taxon>Spermatophyta</taxon>
        <taxon>Magnoliopsida</taxon>
        <taxon>eudicotyledons</taxon>
        <taxon>Gunneridae</taxon>
        <taxon>Pentapetalae</taxon>
        <taxon>rosids</taxon>
        <taxon>malvids</taxon>
        <taxon>Brassicales</taxon>
        <taxon>Brassicaceae</taxon>
        <taxon>Brassiceae</taxon>
        <taxon>Brassica</taxon>
    </lineage>
</organism>
<evidence type="ECO:0000256" key="2">
    <source>
        <dbReference type="SAM" id="SignalP"/>
    </source>
</evidence>
<dbReference type="PANTHER" id="PTHR11802">
    <property type="entry name" value="SERINE PROTEASE FAMILY S10 SERINE CARBOXYPEPTIDASE"/>
    <property type="match status" value="1"/>
</dbReference>
<keyword evidence="2" id="KW-0732">Signal</keyword>
<dbReference type="STRING" id="51351.M4CB62"/>
<dbReference type="InterPro" id="IPR029058">
    <property type="entry name" value="AB_hydrolase_fold"/>
</dbReference>
<dbReference type="EnsemblPlants" id="Bra001441.1">
    <property type="protein sequence ID" value="Bra001441.1-P"/>
    <property type="gene ID" value="Bra001441"/>
</dbReference>
<name>M4CB62_BRACM</name>
<dbReference type="AlphaFoldDB" id="M4CB62"/>
<dbReference type="Gene3D" id="3.40.50.1820">
    <property type="entry name" value="alpha/beta hydrolase"/>
    <property type="match status" value="1"/>
</dbReference>
<dbReference type="HOGENOM" id="CLU_159720_2_0_1"/>
<sequence length="92" mass="10241">MGNKLLLQLLLLLPLLHAYSGISTVRYLPGYHGPLPFELETGYIGVGEAEESQFFYYFIKSERNPEEDPLLIWLSGGPGCSSATGLFFENGR</sequence>
<keyword evidence="4" id="KW-1185">Reference proteome</keyword>
<protein>
    <submittedName>
        <fullName evidence="3">Uncharacterized protein</fullName>
    </submittedName>
</protein>
<evidence type="ECO:0000313" key="3">
    <source>
        <dbReference type="EnsemblPlants" id="Bra001441.1-P"/>
    </source>
</evidence>
<dbReference type="InParanoid" id="M4CB62"/>
<dbReference type="Gramene" id="Bra001441.1">
    <property type="protein sequence ID" value="Bra001441.1-P"/>
    <property type="gene ID" value="Bra001441"/>
</dbReference>
<reference evidence="3" key="3">
    <citation type="submission" date="2023-03" db="UniProtKB">
        <authorList>
            <consortium name="EnsemblPlants"/>
        </authorList>
    </citation>
    <scope>IDENTIFICATION</scope>
    <source>
        <strain evidence="3">cv. Chiifu-401-42</strain>
    </source>
</reference>
<evidence type="ECO:0000313" key="4">
    <source>
        <dbReference type="Proteomes" id="UP000011750"/>
    </source>
</evidence>
<evidence type="ECO:0000256" key="1">
    <source>
        <dbReference type="ARBA" id="ARBA00009431"/>
    </source>
</evidence>
<reference evidence="3 4" key="2">
    <citation type="journal article" date="2018" name="Hortic Res">
        <title>Improved Brassica rapa reference genome by single-molecule sequencing and chromosome conformation capture technologies.</title>
        <authorList>
            <person name="Zhang L."/>
            <person name="Cai X."/>
            <person name="Wu J."/>
            <person name="Liu M."/>
            <person name="Grob S."/>
            <person name="Cheng F."/>
            <person name="Liang J."/>
            <person name="Cai C."/>
            <person name="Liu Z."/>
            <person name="Liu B."/>
            <person name="Wang F."/>
            <person name="Li S."/>
            <person name="Liu F."/>
            <person name="Li X."/>
            <person name="Cheng L."/>
            <person name="Yang W."/>
            <person name="Li M.H."/>
            <person name="Grossniklaus U."/>
            <person name="Zheng H."/>
            <person name="Wang X."/>
        </authorList>
    </citation>
    <scope>NUCLEOTIDE SEQUENCE [LARGE SCALE GENOMIC DNA]</scope>
    <source>
        <strain evidence="3 4">cv. Chiifu-401-42</strain>
    </source>
</reference>
<dbReference type="GO" id="GO:0006508">
    <property type="term" value="P:proteolysis"/>
    <property type="evidence" value="ECO:0007669"/>
    <property type="project" value="InterPro"/>
</dbReference>
<feature type="chain" id="PRO_5004049941" evidence="2">
    <location>
        <begin position="22"/>
        <end position="92"/>
    </location>
</feature>
<dbReference type="eggNOG" id="KOG1282">
    <property type="taxonomic scope" value="Eukaryota"/>
</dbReference>
<reference evidence="3 4" key="1">
    <citation type="journal article" date="2011" name="Nat. Genet.">
        <title>The genome of the mesopolyploid crop species Brassica rapa.</title>
        <authorList>
            <consortium name="Brassica rapa Genome Sequencing Project Consortium"/>
            <person name="Wang X."/>
            <person name="Wang H."/>
            <person name="Wang J."/>
            <person name="Sun R."/>
            <person name="Wu J."/>
            <person name="Liu S."/>
            <person name="Bai Y."/>
            <person name="Mun J.H."/>
            <person name="Bancroft I."/>
            <person name="Cheng F."/>
            <person name="Huang S."/>
            <person name="Li X."/>
            <person name="Hua W."/>
            <person name="Wang J."/>
            <person name="Wang X."/>
            <person name="Freeling M."/>
            <person name="Pires J.C."/>
            <person name="Paterson A.H."/>
            <person name="Chalhoub B."/>
            <person name="Wang B."/>
            <person name="Hayward A."/>
            <person name="Sharpe A.G."/>
            <person name="Park B.S."/>
            <person name="Weisshaar B."/>
            <person name="Liu B."/>
            <person name="Li B."/>
            <person name="Liu B."/>
            <person name="Tong C."/>
            <person name="Song C."/>
            <person name="Duran C."/>
            <person name="Peng C."/>
            <person name="Geng C."/>
            <person name="Koh C."/>
            <person name="Lin C."/>
            <person name="Edwards D."/>
            <person name="Mu D."/>
            <person name="Shen D."/>
            <person name="Soumpourou E."/>
            <person name="Li F."/>
            <person name="Fraser F."/>
            <person name="Conant G."/>
            <person name="Lassalle G."/>
            <person name="King G.J."/>
            <person name="Bonnema G."/>
            <person name="Tang H."/>
            <person name="Wang H."/>
            <person name="Belcram H."/>
            <person name="Zhou H."/>
            <person name="Hirakawa H."/>
            <person name="Abe H."/>
            <person name="Guo H."/>
            <person name="Wang H."/>
            <person name="Jin H."/>
            <person name="Parkin I.A."/>
            <person name="Batley J."/>
            <person name="Kim J.S."/>
            <person name="Just J."/>
            <person name="Li J."/>
            <person name="Xu J."/>
            <person name="Deng J."/>
            <person name="Kim J.A."/>
            <person name="Li J."/>
            <person name="Yu J."/>
            <person name="Meng J."/>
            <person name="Wang J."/>
            <person name="Min J."/>
            <person name="Poulain J."/>
            <person name="Wang J."/>
            <person name="Hatakeyama K."/>
            <person name="Wu K."/>
            <person name="Wang L."/>
            <person name="Fang L."/>
            <person name="Trick M."/>
            <person name="Links M.G."/>
            <person name="Zhao M."/>
            <person name="Jin M."/>
            <person name="Ramchiary N."/>
            <person name="Drou N."/>
            <person name="Berkman P.J."/>
            <person name="Cai Q."/>
            <person name="Huang Q."/>
            <person name="Li R."/>
            <person name="Tabata S."/>
            <person name="Cheng S."/>
            <person name="Zhang S."/>
            <person name="Zhang S."/>
            <person name="Huang S."/>
            <person name="Sato S."/>
            <person name="Sun S."/>
            <person name="Kwon S.J."/>
            <person name="Choi S.R."/>
            <person name="Lee T.H."/>
            <person name="Fan W."/>
            <person name="Zhao X."/>
            <person name="Tan X."/>
            <person name="Xu X."/>
            <person name="Wang Y."/>
            <person name="Qiu Y."/>
            <person name="Yin Y."/>
            <person name="Li Y."/>
            <person name="Du Y."/>
            <person name="Liao Y."/>
            <person name="Lim Y."/>
            <person name="Narusaka Y."/>
            <person name="Wang Y."/>
            <person name="Wang Z."/>
            <person name="Li Z."/>
            <person name="Wang Z."/>
            <person name="Xiong Z."/>
            <person name="Zhang Z."/>
        </authorList>
    </citation>
    <scope>NUCLEOTIDE SEQUENCE [LARGE SCALE GENOMIC DNA]</scope>
    <source>
        <strain evidence="3 4">cv. Chiifu-401-42</strain>
    </source>
</reference>
<dbReference type="Proteomes" id="UP000011750">
    <property type="component" value="Chromosome A03"/>
</dbReference>
<dbReference type="InterPro" id="IPR001563">
    <property type="entry name" value="Peptidase_S10"/>
</dbReference>
<dbReference type="Pfam" id="PF00450">
    <property type="entry name" value="Peptidase_S10"/>
    <property type="match status" value="1"/>
</dbReference>
<dbReference type="OMA" id="ESHNDMQ"/>
<dbReference type="GO" id="GO:0004185">
    <property type="term" value="F:serine-type carboxypeptidase activity"/>
    <property type="evidence" value="ECO:0007669"/>
    <property type="project" value="InterPro"/>
</dbReference>
<feature type="signal peptide" evidence="2">
    <location>
        <begin position="1"/>
        <end position="21"/>
    </location>
</feature>